<dbReference type="Proteomes" id="UP000243723">
    <property type="component" value="Unassembled WGS sequence"/>
</dbReference>
<accession>A0A2P8AJG6</accession>
<reference evidence="1 2" key="1">
    <citation type="submission" date="2017-05" db="EMBL/GenBank/DDBJ databases">
        <title>Draft genome sequence of Elsinoe australis.</title>
        <authorList>
            <person name="Cheng Q."/>
        </authorList>
    </citation>
    <scope>NUCLEOTIDE SEQUENCE [LARGE SCALE GENOMIC DNA]</scope>
    <source>
        <strain evidence="1 2">NL1</strain>
    </source>
</reference>
<dbReference type="EMBL" id="NHZQ01000003">
    <property type="protein sequence ID" value="PSK60618.1"/>
    <property type="molecule type" value="Genomic_DNA"/>
</dbReference>
<proteinExistence type="predicted"/>
<keyword evidence="2" id="KW-1185">Reference proteome</keyword>
<gene>
    <name evidence="1" type="ORF">B9Z65_768</name>
</gene>
<name>A0A2P8AJG6_9PEZI</name>
<evidence type="ECO:0000313" key="1">
    <source>
        <dbReference type="EMBL" id="PSK60618.1"/>
    </source>
</evidence>
<sequence length="250" mass="28099">MKWYENATSNGDPRGLREQLKWQWDKDHINELLLELCGPIIPPSRSSVALLSLAKADSCDPDYEDIMFEVCPRARVAEVTNIQDAMHFLQLQVEDAAVVVTDPALLDSQYAPVLDEVAAFGKAGGTAIFGLQVSEPHRMDDLQRVFRTYFGVPWQIELNDSTWFTLNDDFNAVFQGRTTCAAVPQQRLERAFNIMNAEPEDQVFMSNERLGASPAVFAHHGEGFVGWNDDVDISFGTIRLLLAMCGTWNR</sequence>
<protein>
    <submittedName>
        <fullName evidence="1">Uncharacterized protein</fullName>
    </submittedName>
</protein>
<organism evidence="1 2">
    <name type="scientific">Elsinoe australis</name>
    <dbReference type="NCBI Taxonomy" id="40998"/>
    <lineage>
        <taxon>Eukaryota</taxon>
        <taxon>Fungi</taxon>
        <taxon>Dikarya</taxon>
        <taxon>Ascomycota</taxon>
        <taxon>Pezizomycotina</taxon>
        <taxon>Dothideomycetes</taxon>
        <taxon>Dothideomycetidae</taxon>
        <taxon>Myriangiales</taxon>
        <taxon>Elsinoaceae</taxon>
        <taxon>Elsinoe</taxon>
    </lineage>
</organism>
<evidence type="ECO:0000313" key="2">
    <source>
        <dbReference type="Proteomes" id="UP000243723"/>
    </source>
</evidence>
<dbReference type="STRING" id="40998.A0A2P8AJG6"/>
<dbReference type="AlphaFoldDB" id="A0A2P8AJG6"/>
<dbReference type="OrthoDB" id="167809at2759"/>
<comment type="caution">
    <text evidence="1">The sequence shown here is derived from an EMBL/GenBank/DDBJ whole genome shotgun (WGS) entry which is preliminary data.</text>
</comment>